<feature type="non-terminal residue" evidence="7">
    <location>
        <position position="1"/>
    </location>
</feature>
<dbReference type="Pfam" id="PF00724">
    <property type="entry name" value="Oxidored_FMN"/>
    <property type="match status" value="1"/>
</dbReference>
<sequence>SCTEWIDDGWQLEDTIALARMLKSEGVDLIDCSSGLGAAGGEFPAYPAAAGWQVPFSDAVRNRAKIPTAAVGMISDPMQADMIIRNGQADLVLLASAMLNDPYWPYHAARALGTPARRGVPMPAPYGYVLDRNRPYQPEVKPRNDR</sequence>
<keyword evidence="5" id="KW-0560">Oxidoreductase</keyword>
<dbReference type="InterPro" id="IPR044152">
    <property type="entry name" value="YqjM-like"/>
</dbReference>
<dbReference type="AlphaFoldDB" id="A0A6B0Y346"/>
<dbReference type="PANTHER" id="PTHR43303:SF4">
    <property type="entry name" value="NADPH DEHYDROGENASE C23G7.10C-RELATED"/>
    <property type="match status" value="1"/>
</dbReference>
<keyword evidence="2" id="KW-0285">Flavoprotein</keyword>
<gene>
    <name evidence="7" type="ORF">F4Y60_13860</name>
</gene>
<evidence type="ECO:0000313" key="7">
    <source>
        <dbReference type="EMBL" id="MXY35138.1"/>
    </source>
</evidence>
<dbReference type="Gene3D" id="3.20.20.70">
    <property type="entry name" value="Aldolase class I"/>
    <property type="match status" value="1"/>
</dbReference>
<dbReference type="PANTHER" id="PTHR43303">
    <property type="entry name" value="NADPH DEHYDROGENASE C23G7.10C-RELATED"/>
    <property type="match status" value="1"/>
</dbReference>
<comment type="cofactor">
    <cofactor evidence="1">
        <name>FMN</name>
        <dbReference type="ChEBI" id="CHEBI:58210"/>
    </cofactor>
</comment>
<dbReference type="SUPFAM" id="SSF51395">
    <property type="entry name" value="FMN-linked oxidoreductases"/>
    <property type="match status" value="1"/>
</dbReference>
<keyword evidence="4" id="KW-0521">NADP</keyword>
<dbReference type="GO" id="GO:0003959">
    <property type="term" value="F:NADPH dehydrogenase activity"/>
    <property type="evidence" value="ECO:0007669"/>
    <property type="project" value="InterPro"/>
</dbReference>
<evidence type="ECO:0000256" key="2">
    <source>
        <dbReference type="ARBA" id="ARBA00022630"/>
    </source>
</evidence>
<comment type="caution">
    <text evidence="7">The sequence shown here is derived from an EMBL/GenBank/DDBJ whole genome shotgun (WGS) entry which is preliminary data.</text>
</comment>
<organism evidence="7">
    <name type="scientific">Boseongicola sp. SB0664_bin_43</name>
    <dbReference type="NCBI Taxonomy" id="2604844"/>
    <lineage>
        <taxon>Bacteria</taxon>
        <taxon>Pseudomonadati</taxon>
        <taxon>Pseudomonadota</taxon>
        <taxon>Alphaproteobacteria</taxon>
        <taxon>Rhodobacterales</taxon>
        <taxon>Paracoccaceae</taxon>
        <taxon>Boseongicola</taxon>
    </lineage>
</organism>
<protein>
    <recommendedName>
        <fullName evidence="6">NADH:flavin oxidoreductase/NADH oxidase N-terminal domain-containing protein</fullName>
    </recommendedName>
</protein>
<dbReference type="GO" id="GO:0010181">
    <property type="term" value="F:FMN binding"/>
    <property type="evidence" value="ECO:0007669"/>
    <property type="project" value="InterPro"/>
</dbReference>
<keyword evidence="3" id="KW-0288">FMN</keyword>
<dbReference type="InterPro" id="IPR013785">
    <property type="entry name" value="Aldolase_TIM"/>
</dbReference>
<feature type="domain" description="NADH:flavin oxidoreductase/NADH oxidase N-terminal" evidence="6">
    <location>
        <begin position="3"/>
        <end position="110"/>
    </location>
</feature>
<dbReference type="EMBL" id="VXRY01000570">
    <property type="protein sequence ID" value="MXY35138.1"/>
    <property type="molecule type" value="Genomic_DNA"/>
</dbReference>
<evidence type="ECO:0000256" key="3">
    <source>
        <dbReference type="ARBA" id="ARBA00022643"/>
    </source>
</evidence>
<name>A0A6B0Y346_9RHOB</name>
<evidence type="ECO:0000259" key="6">
    <source>
        <dbReference type="Pfam" id="PF00724"/>
    </source>
</evidence>
<accession>A0A6B0Y346</accession>
<proteinExistence type="predicted"/>
<evidence type="ECO:0000256" key="4">
    <source>
        <dbReference type="ARBA" id="ARBA00022857"/>
    </source>
</evidence>
<dbReference type="GO" id="GO:0050661">
    <property type="term" value="F:NADP binding"/>
    <property type="evidence" value="ECO:0007669"/>
    <property type="project" value="InterPro"/>
</dbReference>
<evidence type="ECO:0000256" key="1">
    <source>
        <dbReference type="ARBA" id="ARBA00001917"/>
    </source>
</evidence>
<reference evidence="7" key="1">
    <citation type="submission" date="2019-09" db="EMBL/GenBank/DDBJ databases">
        <title>Characterisation of the sponge microbiome using genome-centric metagenomics.</title>
        <authorList>
            <person name="Engelberts J.P."/>
            <person name="Robbins S.J."/>
            <person name="De Goeij J.M."/>
            <person name="Aranda M."/>
            <person name="Bell S.C."/>
            <person name="Webster N.S."/>
        </authorList>
    </citation>
    <scope>NUCLEOTIDE SEQUENCE</scope>
    <source>
        <strain evidence="7">SB0664_bin_43</strain>
    </source>
</reference>
<dbReference type="InterPro" id="IPR001155">
    <property type="entry name" value="OxRdtase_FMN_N"/>
</dbReference>
<evidence type="ECO:0000256" key="5">
    <source>
        <dbReference type="ARBA" id="ARBA00023002"/>
    </source>
</evidence>